<evidence type="ECO:0000313" key="1">
    <source>
        <dbReference type="EMBL" id="MBX31584.1"/>
    </source>
</evidence>
<protein>
    <submittedName>
        <fullName evidence="1">Uncharacterized protein MANES_11G034700</fullName>
    </submittedName>
</protein>
<dbReference type="InterPro" id="IPR012876">
    <property type="entry name" value="DUF1677_pln"/>
</dbReference>
<reference evidence="1" key="1">
    <citation type="submission" date="2018-02" db="EMBL/GenBank/DDBJ databases">
        <title>Rhizophora mucronata_Transcriptome.</title>
        <authorList>
            <person name="Meera S.P."/>
            <person name="Sreeshan A."/>
            <person name="Augustine A."/>
        </authorList>
    </citation>
    <scope>NUCLEOTIDE SEQUENCE</scope>
    <source>
        <tissue evidence="1">Leaf</tissue>
    </source>
</reference>
<proteinExistence type="predicted"/>
<dbReference type="EMBL" id="GGEC01051100">
    <property type="protein sequence ID" value="MBX31584.1"/>
    <property type="molecule type" value="Transcribed_RNA"/>
</dbReference>
<dbReference type="AlphaFoldDB" id="A0A2P2MMW4"/>
<dbReference type="PANTHER" id="PTHR33108">
    <property type="entry name" value="OS01G0745000 PROTEIN"/>
    <property type="match status" value="1"/>
</dbReference>
<organism evidence="1">
    <name type="scientific">Rhizophora mucronata</name>
    <name type="common">Asiatic mangrove</name>
    <dbReference type="NCBI Taxonomy" id="61149"/>
    <lineage>
        <taxon>Eukaryota</taxon>
        <taxon>Viridiplantae</taxon>
        <taxon>Streptophyta</taxon>
        <taxon>Embryophyta</taxon>
        <taxon>Tracheophyta</taxon>
        <taxon>Spermatophyta</taxon>
        <taxon>Magnoliopsida</taxon>
        <taxon>eudicotyledons</taxon>
        <taxon>Gunneridae</taxon>
        <taxon>Pentapetalae</taxon>
        <taxon>rosids</taxon>
        <taxon>fabids</taxon>
        <taxon>Malpighiales</taxon>
        <taxon>Rhizophoraceae</taxon>
        <taxon>Rhizophora</taxon>
    </lineage>
</organism>
<sequence>MAPHGEAIPSTYTKTNHFCKPPKLPGDNLHRTISDISFELSKEGIDDIVKLPPISEVEDAKCECCGLSEECTPEYIDRVRERFLGKLICGLCAEAVKEEMEKNRGKSMEDALSAHMSTCARFNKLGRAYPVLLQAEAMRGILKKNTRSKSVSPKGAERKVGGIARSSSCMPAITREMQGLTLAN</sequence>
<dbReference type="PANTHER" id="PTHR33108:SF79">
    <property type="entry name" value="CASP-LIKE PROTEIN (DUF1677)"/>
    <property type="match status" value="1"/>
</dbReference>
<dbReference type="Pfam" id="PF07911">
    <property type="entry name" value="DUF1677"/>
    <property type="match status" value="1"/>
</dbReference>
<accession>A0A2P2MMW4</accession>
<name>A0A2P2MMW4_RHIMU</name>